<evidence type="ECO:0000313" key="11">
    <source>
        <dbReference type="Proteomes" id="UP001195483"/>
    </source>
</evidence>
<sequence length="1063" mass="120799">MWCYTRVLAHYPYVVMVAVLIVSITSLIVTLTIGDKPSFEDPMAGFEPRGTEISNRLVAYTNLINNVNNVLSLTPFPSQPQSAVIQHSHNKLSVTRMGHLGNHSAEENLKQYHRKKRSMSKQFFCDVPDGQYSKIVFHSLSDNLLTATSIHQMCAIEDSQLHSHSLFQKYCLRADDTEQCCRSLSIGNYIALLTNKSRCQDITDHDVKIVDDILKFCSVFYQNYSLADDCDARHSPFGESYSDCSSIPPICTQYNAVYNIFHFIADSNFITSKSSLEFAMTFLPVLFHVGSQEKTLDAIDLYLSFEKGQKQFSNVEIIAADFGVKYSLFQHYLQKDSTWLAVGGSIIFLAVWMFTGSIFLTFTTFLAMFWSLEMAYFLYVFVFEIKFFPYLNLVTILMMIAIGADDVFVYSKYWHLAKKKRNNGTLEKLVSDTLKHATLSMLVTSLTTAGAIFSNLVSPITSIKCFSIYAGTTIICNFILMITWIPASVVVQEKWCNFCFVNSPKIYSKYKEYYRFFFEKILPTFVIRLRYVWIILLGGLGVFGGVVVFHYPKLRLPTSFKFQVFRKDHLLEMYDQEVGYYFGFERALEENTPLLPIRIIWGIQETDNGNGLDPHEKGKLEFDPSFQYATSNAQIWFLKFCQNLRSSKFYQRISSVEYTNCFTEHFKSFLEQPCILGRKGYASCCNESFFPFSKDVNVHCMGEYIPRLIKTPYLNYGYQSPGPRFTNDHISALIVEFTSSTPFSYNYYEIKDFYDTINQWVTEQLVHAPPEVRNGWFISDLKYFMIQKSLVEAVPLAFGISLAVSAIVTFVTSLNILITLYAIITIAAIMLVTTAALVLLGWELNILESVIITVAIGMSVDHTLHYGVAYQLSPDKDRGKRVQCSIIHVGNVIFMAALTTFLPGALMMPSVTLVYQKFGIFLMLIISISWTFSTLFFQSLLNLIGPQGSFGQFHWPSLGCCSMSPPERVDRTIYTMSESTLSSSSSSYPYTHTSAEAQEQDPLTESSKPHFGPSQYKSGRHHGQTLSLGSGPEVYPRPKLLSESDTQKMAGSEKLFVQKQTVV</sequence>
<keyword evidence="11" id="KW-1185">Reference proteome</keyword>
<dbReference type="Gene3D" id="1.20.1640.10">
    <property type="entry name" value="Multidrug efflux transporter AcrB transmembrane domain"/>
    <property type="match status" value="2"/>
</dbReference>
<evidence type="ECO:0000256" key="7">
    <source>
        <dbReference type="SAM" id="MobiDB-lite"/>
    </source>
</evidence>
<keyword evidence="2 8" id="KW-0812">Transmembrane</keyword>
<reference evidence="10" key="3">
    <citation type="submission" date="2023-05" db="EMBL/GenBank/DDBJ databases">
        <authorList>
            <person name="Smith C.H."/>
        </authorList>
    </citation>
    <scope>NUCLEOTIDE SEQUENCE</scope>
    <source>
        <strain evidence="10">CHS0354</strain>
        <tissue evidence="10">Mantle</tissue>
    </source>
</reference>
<feature type="transmembrane region" description="Helical" evidence="8">
    <location>
        <begin position="390"/>
        <end position="413"/>
    </location>
</feature>
<feature type="compositionally biased region" description="Polar residues" evidence="7">
    <location>
        <begin position="995"/>
        <end position="1006"/>
    </location>
</feature>
<comment type="subcellular location">
    <subcellularLocation>
        <location evidence="1">Membrane</location>
        <topology evidence="1">Multi-pass membrane protein</topology>
    </subcellularLocation>
</comment>
<feature type="transmembrane region" description="Helical" evidence="8">
    <location>
        <begin position="918"/>
        <end position="937"/>
    </location>
</feature>
<comment type="similarity">
    <text evidence="6">Belongs to the dispatched family.</text>
</comment>
<dbReference type="InterPro" id="IPR052081">
    <property type="entry name" value="Dispatched_Hh_regulator"/>
</dbReference>
<dbReference type="Pfam" id="PF12349">
    <property type="entry name" value="Sterol-sensing"/>
    <property type="match status" value="1"/>
</dbReference>
<dbReference type="GO" id="GO:0016020">
    <property type="term" value="C:membrane"/>
    <property type="evidence" value="ECO:0007669"/>
    <property type="project" value="UniProtKB-SubCell"/>
</dbReference>
<evidence type="ECO:0000313" key="10">
    <source>
        <dbReference type="EMBL" id="KAK3592375.1"/>
    </source>
</evidence>
<reference evidence="10" key="2">
    <citation type="journal article" date="2021" name="Genome Biol. Evol.">
        <title>Developing a high-quality reference genome for a parasitic bivalve with doubly uniparental inheritance (Bivalvia: Unionida).</title>
        <authorList>
            <person name="Smith C.H."/>
        </authorList>
    </citation>
    <scope>NUCLEOTIDE SEQUENCE</scope>
    <source>
        <strain evidence="10">CHS0354</strain>
        <tissue evidence="10">Mantle</tissue>
    </source>
</reference>
<reference evidence="10" key="1">
    <citation type="journal article" date="2021" name="Genome Biol. Evol.">
        <title>A High-Quality Reference Genome for a Parasitic Bivalve with Doubly Uniparental Inheritance (Bivalvia: Unionida).</title>
        <authorList>
            <person name="Smith C.H."/>
        </authorList>
    </citation>
    <scope>NUCLEOTIDE SEQUENCE</scope>
    <source>
        <strain evidence="10">CHS0354</strain>
    </source>
</reference>
<keyword evidence="4 8" id="KW-0472">Membrane</keyword>
<feature type="transmembrane region" description="Helical" evidence="8">
    <location>
        <begin position="818"/>
        <end position="842"/>
    </location>
</feature>
<evidence type="ECO:0000256" key="6">
    <source>
        <dbReference type="ARBA" id="ARBA00038046"/>
    </source>
</evidence>
<dbReference type="GO" id="GO:0007224">
    <property type="term" value="P:smoothened signaling pathway"/>
    <property type="evidence" value="ECO:0007669"/>
    <property type="project" value="TreeGrafter"/>
</dbReference>
<protein>
    <recommendedName>
        <fullName evidence="9">SSD domain-containing protein</fullName>
    </recommendedName>
</protein>
<evidence type="ECO:0000259" key="9">
    <source>
        <dbReference type="PROSITE" id="PS50156"/>
    </source>
</evidence>
<feature type="transmembrane region" description="Helical" evidence="8">
    <location>
        <begin position="790"/>
        <end position="812"/>
    </location>
</feature>
<dbReference type="EMBL" id="JAEAOA010000074">
    <property type="protein sequence ID" value="KAK3592375.1"/>
    <property type="molecule type" value="Genomic_DNA"/>
</dbReference>
<feature type="transmembrane region" description="Helical" evidence="8">
    <location>
        <begin position="886"/>
        <end position="906"/>
    </location>
</feature>
<organism evidence="10 11">
    <name type="scientific">Potamilus streckersoni</name>
    <dbReference type="NCBI Taxonomy" id="2493646"/>
    <lineage>
        <taxon>Eukaryota</taxon>
        <taxon>Metazoa</taxon>
        <taxon>Spiralia</taxon>
        <taxon>Lophotrochozoa</taxon>
        <taxon>Mollusca</taxon>
        <taxon>Bivalvia</taxon>
        <taxon>Autobranchia</taxon>
        <taxon>Heteroconchia</taxon>
        <taxon>Palaeoheterodonta</taxon>
        <taxon>Unionida</taxon>
        <taxon>Unionoidea</taxon>
        <taxon>Unionidae</taxon>
        <taxon>Ambleminae</taxon>
        <taxon>Lampsilini</taxon>
        <taxon>Potamilus</taxon>
    </lineage>
</organism>
<gene>
    <name evidence="10" type="ORF">CHS0354_000319</name>
</gene>
<feature type="region of interest" description="Disordered" evidence="7">
    <location>
        <begin position="981"/>
        <end position="1052"/>
    </location>
</feature>
<evidence type="ECO:0000256" key="8">
    <source>
        <dbReference type="SAM" id="Phobius"/>
    </source>
</evidence>
<dbReference type="PANTHER" id="PTHR45951:SF3">
    <property type="entry name" value="PROTEIN DISPATCHED"/>
    <property type="match status" value="1"/>
</dbReference>
<dbReference type="PROSITE" id="PS50156">
    <property type="entry name" value="SSD"/>
    <property type="match status" value="1"/>
</dbReference>
<evidence type="ECO:0000256" key="3">
    <source>
        <dbReference type="ARBA" id="ARBA00022989"/>
    </source>
</evidence>
<feature type="transmembrane region" description="Helical" evidence="8">
    <location>
        <begin position="339"/>
        <end position="359"/>
    </location>
</feature>
<feature type="compositionally biased region" description="Low complexity" evidence="7">
    <location>
        <begin position="981"/>
        <end position="994"/>
    </location>
</feature>
<feature type="transmembrane region" description="Helical" evidence="8">
    <location>
        <begin position="12"/>
        <end position="33"/>
    </location>
</feature>
<dbReference type="InterPro" id="IPR053958">
    <property type="entry name" value="HMGCR/SNAP/NPC1-like_SSD"/>
</dbReference>
<evidence type="ECO:0000256" key="5">
    <source>
        <dbReference type="ARBA" id="ARBA00023180"/>
    </source>
</evidence>
<dbReference type="InterPro" id="IPR000731">
    <property type="entry name" value="SSD"/>
</dbReference>
<keyword evidence="5" id="KW-0325">Glycoprotein</keyword>
<evidence type="ECO:0000256" key="1">
    <source>
        <dbReference type="ARBA" id="ARBA00004141"/>
    </source>
</evidence>
<evidence type="ECO:0000256" key="2">
    <source>
        <dbReference type="ARBA" id="ARBA00022692"/>
    </source>
</evidence>
<dbReference type="GO" id="GO:0022857">
    <property type="term" value="F:transmembrane transporter activity"/>
    <property type="evidence" value="ECO:0007669"/>
    <property type="project" value="TreeGrafter"/>
</dbReference>
<feature type="transmembrane region" description="Helical" evidence="8">
    <location>
        <begin position="531"/>
        <end position="551"/>
    </location>
</feature>
<accession>A0AAE0SJ16</accession>
<feature type="transmembrane region" description="Helical" evidence="8">
    <location>
        <begin position="433"/>
        <end position="454"/>
    </location>
</feature>
<dbReference type="AlphaFoldDB" id="A0AAE0SJ16"/>
<dbReference type="PANTHER" id="PTHR45951">
    <property type="entry name" value="PROTEIN DISPATCHED-RELATED"/>
    <property type="match status" value="1"/>
</dbReference>
<dbReference type="Proteomes" id="UP001195483">
    <property type="component" value="Unassembled WGS sequence"/>
</dbReference>
<dbReference type="SUPFAM" id="SSF82866">
    <property type="entry name" value="Multidrug efflux transporter AcrB transmembrane domain"/>
    <property type="match status" value="2"/>
</dbReference>
<feature type="domain" description="SSD" evidence="9">
    <location>
        <begin position="362"/>
        <end position="491"/>
    </location>
</feature>
<comment type="caution">
    <text evidence="10">The sequence shown here is derived from an EMBL/GenBank/DDBJ whole genome shotgun (WGS) entry which is preliminary data.</text>
</comment>
<keyword evidence="3 8" id="KW-1133">Transmembrane helix</keyword>
<name>A0AAE0SJ16_9BIVA</name>
<proteinExistence type="inferred from homology"/>
<evidence type="ECO:0000256" key="4">
    <source>
        <dbReference type="ARBA" id="ARBA00023136"/>
    </source>
</evidence>
<feature type="transmembrane region" description="Helical" evidence="8">
    <location>
        <begin position="466"/>
        <end position="485"/>
    </location>
</feature>